<dbReference type="EMBL" id="CAEZZA010000193">
    <property type="protein sequence ID" value="CAB4757730.1"/>
    <property type="molecule type" value="Genomic_DNA"/>
</dbReference>
<evidence type="ECO:0000256" key="5">
    <source>
        <dbReference type="ARBA" id="ARBA00022679"/>
    </source>
</evidence>
<protein>
    <recommendedName>
        <fullName evidence="4">dihydropteroate synthase</fullName>
        <ecNumber evidence="4">2.5.1.15</ecNumber>
    </recommendedName>
</protein>
<accession>A0A6J6UD89</accession>
<evidence type="ECO:0000256" key="7">
    <source>
        <dbReference type="ARBA" id="ARBA00022842"/>
    </source>
</evidence>
<sequence>MSRHPSGLPEPLAQLDRPIVMGVLNVTPDSFSDGGSHFEVTSAIAHGIKMQREGADVIDVGGESTRPGSTRIDAQEELHRVLPVVSALVAAGVHVSIDTMRAEVARECVIAGACIVNDVSGGLADQAMYAAVAQLDVPYVIMHWRGHGSVMNSLASYADVSAEVFSEINERLVAATAAGVNPEAIIIDPGLGFSKEPDDNWQVLNQLAGLVDLGYPVLIGASRKRFLGSLLAASTGVPRDFAERDAATNAISAIAAATGVWGVRVHNVKSAVDAVLVGQAWARGRQ</sequence>
<keyword evidence="6" id="KW-0479">Metal-binding</keyword>
<dbReference type="AlphaFoldDB" id="A0A6J6UD89"/>
<comment type="catalytic activity">
    <reaction evidence="1">
        <text>(7,8-dihydropterin-6-yl)methyl diphosphate + 4-aminobenzoate = 7,8-dihydropteroate + diphosphate</text>
        <dbReference type="Rhea" id="RHEA:19949"/>
        <dbReference type="ChEBI" id="CHEBI:17836"/>
        <dbReference type="ChEBI" id="CHEBI:17839"/>
        <dbReference type="ChEBI" id="CHEBI:33019"/>
        <dbReference type="ChEBI" id="CHEBI:72950"/>
        <dbReference type="EC" id="2.5.1.15"/>
    </reaction>
</comment>
<evidence type="ECO:0000259" key="9">
    <source>
        <dbReference type="PROSITE" id="PS50972"/>
    </source>
</evidence>
<evidence type="ECO:0000256" key="8">
    <source>
        <dbReference type="ARBA" id="ARBA00022909"/>
    </source>
</evidence>
<dbReference type="CDD" id="cd00739">
    <property type="entry name" value="DHPS"/>
    <property type="match status" value="1"/>
</dbReference>
<dbReference type="NCBIfam" id="TIGR01496">
    <property type="entry name" value="DHPS"/>
    <property type="match status" value="1"/>
</dbReference>
<dbReference type="PANTHER" id="PTHR20941:SF1">
    <property type="entry name" value="FOLIC ACID SYNTHESIS PROTEIN FOL1"/>
    <property type="match status" value="1"/>
</dbReference>
<keyword evidence="7" id="KW-0460">Magnesium</keyword>
<evidence type="ECO:0000256" key="1">
    <source>
        <dbReference type="ARBA" id="ARBA00000012"/>
    </source>
</evidence>
<evidence type="ECO:0000256" key="6">
    <source>
        <dbReference type="ARBA" id="ARBA00022723"/>
    </source>
</evidence>
<dbReference type="GO" id="GO:0005829">
    <property type="term" value="C:cytosol"/>
    <property type="evidence" value="ECO:0007669"/>
    <property type="project" value="TreeGrafter"/>
</dbReference>
<dbReference type="PROSITE" id="PS50972">
    <property type="entry name" value="PTERIN_BINDING"/>
    <property type="match status" value="1"/>
</dbReference>
<keyword evidence="8" id="KW-0289">Folate biosynthesis</keyword>
<dbReference type="GO" id="GO:0004156">
    <property type="term" value="F:dihydropteroate synthase activity"/>
    <property type="evidence" value="ECO:0007669"/>
    <property type="project" value="UniProtKB-EC"/>
</dbReference>
<dbReference type="InterPro" id="IPR045031">
    <property type="entry name" value="DHP_synth-like"/>
</dbReference>
<comment type="pathway">
    <text evidence="3">Cofactor biosynthesis; tetrahydrofolate biosynthesis; 7,8-dihydrofolate from 2-amino-4-hydroxy-6-hydroxymethyl-7,8-dihydropteridine diphosphate and 4-aminobenzoate: step 1/2.</text>
</comment>
<dbReference type="InterPro" id="IPR006390">
    <property type="entry name" value="DHP_synth_dom"/>
</dbReference>
<dbReference type="GO" id="GO:0046872">
    <property type="term" value="F:metal ion binding"/>
    <property type="evidence" value="ECO:0007669"/>
    <property type="project" value="UniProtKB-KW"/>
</dbReference>
<dbReference type="Gene3D" id="3.20.20.20">
    <property type="entry name" value="Dihydropteroate synthase-like"/>
    <property type="match status" value="1"/>
</dbReference>
<dbReference type="PANTHER" id="PTHR20941">
    <property type="entry name" value="FOLATE SYNTHESIS PROTEINS"/>
    <property type="match status" value="1"/>
</dbReference>
<dbReference type="FunFam" id="3.20.20.20:FF:000006">
    <property type="entry name" value="Dihydropteroate synthase"/>
    <property type="match status" value="1"/>
</dbReference>
<comment type="cofactor">
    <cofactor evidence="2">
        <name>Mg(2+)</name>
        <dbReference type="ChEBI" id="CHEBI:18420"/>
    </cofactor>
</comment>
<dbReference type="EC" id="2.5.1.15" evidence="4"/>
<dbReference type="PROSITE" id="PS00792">
    <property type="entry name" value="DHPS_1"/>
    <property type="match status" value="1"/>
</dbReference>
<evidence type="ECO:0000313" key="10">
    <source>
        <dbReference type="EMBL" id="CAB4757730.1"/>
    </source>
</evidence>
<proteinExistence type="predicted"/>
<evidence type="ECO:0000256" key="3">
    <source>
        <dbReference type="ARBA" id="ARBA00004763"/>
    </source>
</evidence>
<dbReference type="InterPro" id="IPR000489">
    <property type="entry name" value="Pterin-binding_dom"/>
</dbReference>
<evidence type="ECO:0000256" key="4">
    <source>
        <dbReference type="ARBA" id="ARBA00012458"/>
    </source>
</evidence>
<name>A0A6J6UD89_9ZZZZ</name>
<dbReference type="SUPFAM" id="SSF51717">
    <property type="entry name" value="Dihydropteroate synthetase-like"/>
    <property type="match status" value="1"/>
</dbReference>
<dbReference type="GO" id="GO:0046654">
    <property type="term" value="P:tetrahydrofolate biosynthetic process"/>
    <property type="evidence" value="ECO:0007669"/>
    <property type="project" value="TreeGrafter"/>
</dbReference>
<keyword evidence="5" id="KW-0808">Transferase</keyword>
<feature type="domain" description="Pterin-binding" evidence="9">
    <location>
        <begin position="18"/>
        <end position="276"/>
    </location>
</feature>
<gene>
    <name evidence="10" type="ORF">UFOPK2809_01241</name>
</gene>
<organism evidence="10">
    <name type="scientific">freshwater metagenome</name>
    <dbReference type="NCBI Taxonomy" id="449393"/>
    <lineage>
        <taxon>unclassified sequences</taxon>
        <taxon>metagenomes</taxon>
        <taxon>ecological metagenomes</taxon>
    </lineage>
</organism>
<dbReference type="Pfam" id="PF00809">
    <property type="entry name" value="Pterin_bind"/>
    <property type="match status" value="1"/>
</dbReference>
<dbReference type="InterPro" id="IPR011005">
    <property type="entry name" value="Dihydropteroate_synth-like_sf"/>
</dbReference>
<dbReference type="GO" id="GO:0046656">
    <property type="term" value="P:folic acid biosynthetic process"/>
    <property type="evidence" value="ECO:0007669"/>
    <property type="project" value="UniProtKB-KW"/>
</dbReference>
<reference evidence="10" key="1">
    <citation type="submission" date="2020-05" db="EMBL/GenBank/DDBJ databases">
        <authorList>
            <person name="Chiriac C."/>
            <person name="Salcher M."/>
            <person name="Ghai R."/>
            <person name="Kavagutti S V."/>
        </authorList>
    </citation>
    <scope>NUCLEOTIDE SEQUENCE</scope>
</reference>
<evidence type="ECO:0000256" key="2">
    <source>
        <dbReference type="ARBA" id="ARBA00001946"/>
    </source>
</evidence>
<dbReference type="PROSITE" id="PS00793">
    <property type="entry name" value="DHPS_2"/>
    <property type="match status" value="1"/>
</dbReference>